<evidence type="ECO:0000313" key="3">
    <source>
        <dbReference type="EMBL" id="KAJ5100354.1"/>
    </source>
</evidence>
<sequence>MAIVTAAQLRELSFTKETLGKFTGDVFFSQMIHKDEHISILDVKFSPCSRTDWHGHEKGQLLQITTGSGWVCDKGEEPRKISAGDVVWCPPGTIHWHGSADDSLMIHRAISFGGMDWYESVSEDDLKNTH</sequence>
<dbReference type="InterPro" id="IPR011051">
    <property type="entry name" value="RmlC_Cupin_sf"/>
</dbReference>
<dbReference type="InterPro" id="IPR047263">
    <property type="entry name" value="HNL-like_cupin"/>
</dbReference>
<gene>
    <name evidence="3" type="ORF">N7456_006406</name>
</gene>
<dbReference type="Pfam" id="PF02311">
    <property type="entry name" value="AraC_binding"/>
    <property type="match status" value="1"/>
</dbReference>
<accession>A0A9W9FHR1</accession>
<evidence type="ECO:0000259" key="2">
    <source>
        <dbReference type="Pfam" id="PF02311"/>
    </source>
</evidence>
<dbReference type="Proteomes" id="UP001149165">
    <property type="component" value="Unassembled WGS sequence"/>
</dbReference>
<dbReference type="CDD" id="cd02233">
    <property type="entry name" value="cupin_HNL-like"/>
    <property type="match status" value="1"/>
</dbReference>
<dbReference type="Gene3D" id="2.60.120.10">
    <property type="entry name" value="Jelly Rolls"/>
    <property type="match status" value="1"/>
</dbReference>
<dbReference type="GO" id="GO:0006355">
    <property type="term" value="P:regulation of DNA-templated transcription"/>
    <property type="evidence" value="ECO:0007669"/>
    <property type="project" value="InterPro"/>
</dbReference>
<proteinExistence type="predicted"/>
<dbReference type="PANTHER" id="PTHR43698:SF1">
    <property type="entry name" value="BLL4564 PROTEIN"/>
    <property type="match status" value="1"/>
</dbReference>
<feature type="domain" description="AraC-type arabinose-binding/dimerisation" evidence="2">
    <location>
        <begin position="50"/>
        <end position="102"/>
    </location>
</feature>
<name>A0A9W9FHR1_9EURO</name>
<organism evidence="3 4">
    <name type="scientific">Penicillium angulare</name>
    <dbReference type="NCBI Taxonomy" id="116970"/>
    <lineage>
        <taxon>Eukaryota</taxon>
        <taxon>Fungi</taxon>
        <taxon>Dikarya</taxon>
        <taxon>Ascomycota</taxon>
        <taxon>Pezizomycotina</taxon>
        <taxon>Eurotiomycetes</taxon>
        <taxon>Eurotiomycetidae</taxon>
        <taxon>Eurotiales</taxon>
        <taxon>Aspergillaceae</taxon>
        <taxon>Penicillium</taxon>
    </lineage>
</organism>
<keyword evidence="1" id="KW-0238">DNA-binding</keyword>
<reference evidence="3" key="2">
    <citation type="journal article" date="2023" name="IMA Fungus">
        <title>Comparative genomic study of the Penicillium genus elucidates a diverse pangenome and 15 lateral gene transfer events.</title>
        <authorList>
            <person name="Petersen C."/>
            <person name="Sorensen T."/>
            <person name="Nielsen M.R."/>
            <person name="Sondergaard T.E."/>
            <person name="Sorensen J.L."/>
            <person name="Fitzpatrick D.A."/>
            <person name="Frisvad J.C."/>
            <person name="Nielsen K.L."/>
        </authorList>
    </citation>
    <scope>NUCLEOTIDE SEQUENCE</scope>
    <source>
        <strain evidence="3">IBT 30069</strain>
    </source>
</reference>
<comment type="caution">
    <text evidence="3">The sequence shown here is derived from an EMBL/GenBank/DDBJ whole genome shotgun (WGS) entry which is preliminary data.</text>
</comment>
<evidence type="ECO:0000256" key="1">
    <source>
        <dbReference type="ARBA" id="ARBA00023125"/>
    </source>
</evidence>
<dbReference type="GO" id="GO:0003677">
    <property type="term" value="F:DNA binding"/>
    <property type="evidence" value="ECO:0007669"/>
    <property type="project" value="UniProtKB-KW"/>
</dbReference>
<dbReference type="SUPFAM" id="SSF51182">
    <property type="entry name" value="RmlC-like cupins"/>
    <property type="match status" value="1"/>
</dbReference>
<dbReference type="InterPro" id="IPR003313">
    <property type="entry name" value="AraC-bd"/>
</dbReference>
<reference evidence="3" key="1">
    <citation type="submission" date="2022-11" db="EMBL/GenBank/DDBJ databases">
        <authorList>
            <person name="Petersen C."/>
        </authorList>
    </citation>
    <scope>NUCLEOTIDE SEQUENCE</scope>
    <source>
        <strain evidence="3">IBT 30069</strain>
    </source>
</reference>
<dbReference type="AlphaFoldDB" id="A0A9W9FHR1"/>
<dbReference type="EMBL" id="JAPQKH010000004">
    <property type="protein sequence ID" value="KAJ5100354.1"/>
    <property type="molecule type" value="Genomic_DNA"/>
</dbReference>
<dbReference type="OrthoDB" id="2096797at2759"/>
<keyword evidence="4" id="KW-1185">Reference proteome</keyword>
<evidence type="ECO:0000313" key="4">
    <source>
        <dbReference type="Proteomes" id="UP001149165"/>
    </source>
</evidence>
<protein>
    <recommendedName>
        <fullName evidence="2">AraC-type arabinose-binding/dimerisation domain-containing protein</fullName>
    </recommendedName>
</protein>
<dbReference type="PANTHER" id="PTHR43698">
    <property type="entry name" value="RIBD C-TERMINAL DOMAIN CONTAINING PROTEIN"/>
    <property type="match status" value="1"/>
</dbReference>
<dbReference type="InterPro" id="IPR014710">
    <property type="entry name" value="RmlC-like_jellyroll"/>
</dbReference>